<dbReference type="InterPro" id="IPR052016">
    <property type="entry name" value="Bact_Sigma-Reg"/>
</dbReference>
<keyword evidence="3" id="KW-0812">Transmembrane</keyword>
<proteinExistence type="predicted"/>
<dbReference type="AlphaFoldDB" id="A0A6J6W209"/>
<accession>A0A6J6W209</accession>
<dbReference type="Gene3D" id="3.60.40.10">
    <property type="entry name" value="PPM-type phosphatase domain"/>
    <property type="match status" value="1"/>
</dbReference>
<sequence>MGVRRRLQIVLAVVLLALVIFAVLVGSRLALVSSSGSIVTNQVQPSVRTASDIALNILDVDLTASRYALTQAVSARNENAVADNLVRSGLRSLSETAQGDQRTRQASEKLETTYLDWFTTVISPTMSATSASQRAKAREAAASTAATKKTDALRANLSALQTDLYLWRAQATDDTAQSLTILKSALAVSLIGILLLVLVLRWGLRRWVTQPLIDVAADLRQVADGDTTHQIGTTGPAEIAQTAQDAEDMRRRLMREIDEAIAAREALDQRGPVVAALRRELQGRVTATTATIPGLDTAGLMLPAEGVLAGDWFTTQVLADGRLAITLVDVSGHGPLAGLTALKLKYAMTAALDAGGTPRSALEAAASTLSGEVERFATACVVTISGAGEVVWANAGHPAPVIIDRRTVTAHLDPTGPLLSGLGGAWTMNKTKLASESTVLLVSDGFTESQDSDGVELKDAWSDDYIATLMAESDSVRGGIERLAAAARERADQWRVDDLTIVGVRRS</sequence>
<keyword evidence="1" id="KW-0378">Hydrolase</keyword>
<keyword evidence="2" id="KW-0175">Coiled coil</keyword>
<dbReference type="GO" id="GO:0016791">
    <property type="term" value="F:phosphatase activity"/>
    <property type="evidence" value="ECO:0007669"/>
    <property type="project" value="TreeGrafter"/>
</dbReference>
<feature type="coiled-coil region" evidence="2">
    <location>
        <begin position="239"/>
        <end position="270"/>
    </location>
</feature>
<protein>
    <submittedName>
        <fullName evidence="5">Unannotated protein</fullName>
    </submittedName>
</protein>
<dbReference type="InterPro" id="IPR001932">
    <property type="entry name" value="PPM-type_phosphatase-like_dom"/>
</dbReference>
<name>A0A6J6W209_9ZZZZ</name>
<dbReference type="Gene3D" id="6.10.340.10">
    <property type="match status" value="1"/>
</dbReference>
<dbReference type="SUPFAM" id="SSF81606">
    <property type="entry name" value="PP2C-like"/>
    <property type="match status" value="1"/>
</dbReference>
<dbReference type="SUPFAM" id="SSF158472">
    <property type="entry name" value="HAMP domain-like"/>
    <property type="match status" value="1"/>
</dbReference>
<dbReference type="CDD" id="cd06225">
    <property type="entry name" value="HAMP"/>
    <property type="match status" value="1"/>
</dbReference>
<reference evidence="5" key="1">
    <citation type="submission" date="2020-05" db="EMBL/GenBank/DDBJ databases">
        <authorList>
            <person name="Chiriac C."/>
            <person name="Salcher M."/>
            <person name="Ghai R."/>
            <person name="Kavagutti S V."/>
        </authorList>
    </citation>
    <scope>NUCLEOTIDE SEQUENCE</scope>
</reference>
<evidence type="ECO:0000256" key="2">
    <source>
        <dbReference type="SAM" id="Coils"/>
    </source>
</evidence>
<feature type="domain" description="HAMP" evidence="4">
    <location>
        <begin position="206"/>
        <end position="258"/>
    </location>
</feature>
<dbReference type="EMBL" id="CAEZZX010000076">
    <property type="protein sequence ID" value="CAB4777435.1"/>
    <property type="molecule type" value="Genomic_DNA"/>
</dbReference>
<dbReference type="GO" id="GO:0007165">
    <property type="term" value="P:signal transduction"/>
    <property type="evidence" value="ECO:0007669"/>
    <property type="project" value="InterPro"/>
</dbReference>
<dbReference type="SMART" id="SM00304">
    <property type="entry name" value="HAMP"/>
    <property type="match status" value="1"/>
</dbReference>
<dbReference type="InterPro" id="IPR036457">
    <property type="entry name" value="PPM-type-like_dom_sf"/>
</dbReference>
<dbReference type="GO" id="GO:0016020">
    <property type="term" value="C:membrane"/>
    <property type="evidence" value="ECO:0007669"/>
    <property type="project" value="InterPro"/>
</dbReference>
<keyword evidence="3" id="KW-0472">Membrane</keyword>
<dbReference type="Pfam" id="PF00672">
    <property type="entry name" value="HAMP"/>
    <property type="match status" value="1"/>
</dbReference>
<evidence type="ECO:0000256" key="3">
    <source>
        <dbReference type="SAM" id="Phobius"/>
    </source>
</evidence>
<dbReference type="PANTHER" id="PTHR43156:SF2">
    <property type="entry name" value="STAGE II SPORULATION PROTEIN E"/>
    <property type="match status" value="1"/>
</dbReference>
<keyword evidence="3" id="KW-1133">Transmembrane helix</keyword>
<evidence type="ECO:0000256" key="1">
    <source>
        <dbReference type="ARBA" id="ARBA00022801"/>
    </source>
</evidence>
<dbReference type="PROSITE" id="PS50885">
    <property type="entry name" value="HAMP"/>
    <property type="match status" value="1"/>
</dbReference>
<dbReference type="Pfam" id="PF07228">
    <property type="entry name" value="SpoIIE"/>
    <property type="match status" value="1"/>
</dbReference>
<evidence type="ECO:0000313" key="5">
    <source>
        <dbReference type="EMBL" id="CAB4777435.1"/>
    </source>
</evidence>
<feature type="transmembrane region" description="Helical" evidence="3">
    <location>
        <begin position="185"/>
        <end position="204"/>
    </location>
</feature>
<organism evidence="5">
    <name type="scientific">freshwater metagenome</name>
    <dbReference type="NCBI Taxonomy" id="449393"/>
    <lineage>
        <taxon>unclassified sequences</taxon>
        <taxon>metagenomes</taxon>
        <taxon>ecological metagenomes</taxon>
    </lineage>
</organism>
<evidence type="ECO:0000259" key="4">
    <source>
        <dbReference type="PROSITE" id="PS50885"/>
    </source>
</evidence>
<dbReference type="InterPro" id="IPR003660">
    <property type="entry name" value="HAMP_dom"/>
</dbReference>
<gene>
    <name evidence="5" type="ORF">UFOPK2938_00496</name>
</gene>
<dbReference type="PANTHER" id="PTHR43156">
    <property type="entry name" value="STAGE II SPORULATION PROTEIN E-RELATED"/>
    <property type="match status" value="1"/>
</dbReference>
<dbReference type="SMART" id="SM00331">
    <property type="entry name" value="PP2C_SIG"/>
    <property type="match status" value="1"/>
</dbReference>